<evidence type="ECO:0000313" key="4">
    <source>
        <dbReference type="Proteomes" id="UP000053477"/>
    </source>
</evidence>
<evidence type="ECO:0000256" key="1">
    <source>
        <dbReference type="SAM" id="SignalP"/>
    </source>
</evidence>
<keyword evidence="4" id="KW-1185">Reference proteome</keyword>
<dbReference type="EMBL" id="KQ086095">
    <property type="protein sequence ID" value="KLO08358.1"/>
    <property type="molecule type" value="Genomic_DNA"/>
</dbReference>
<dbReference type="InterPro" id="IPR036673">
    <property type="entry name" value="Cyanovirin-N_sf"/>
</dbReference>
<dbReference type="Gene3D" id="2.30.60.10">
    <property type="entry name" value="Cyanovirin-N"/>
    <property type="match status" value="2"/>
</dbReference>
<dbReference type="SUPFAM" id="SSF51322">
    <property type="entry name" value="Cyanovirin-N"/>
    <property type="match status" value="1"/>
</dbReference>
<feature type="domain" description="Cyanovirin-N" evidence="2">
    <location>
        <begin position="40"/>
        <end position="143"/>
    </location>
</feature>
<dbReference type="InterPro" id="IPR011058">
    <property type="entry name" value="Cyanovirin-N"/>
</dbReference>
<evidence type="ECO:0000313" key="3">
    <source>
        <dbReference type="EMBL" id="KLO08358.1"/>
    </source>
</evidence>
<feature type="signal peptide" evidence="1">
    <location>
        <begin position="1"/>
        <end position="20"/>
    </location>
</feature>
<dbReference type="SMART" id="SM01111">
    <property type="entry name" value="CVNH"/>
    <property type="match status" value="1"/>
</dbReference>
<keyword evidence="1" id="KW-0732">Signal</keyword>
<dbReference type="InParanoid" id="A0A0H2RFN5"/>
<dbReference type="STRING" id="27342.A0A0H2RFN5"/>
<gene>
    <name evidence="3" type="ORF">SCHPADRAFT_893960</name>
</gene>
<sequence>MKTTFLSSVVLALCALQVSGSPIEERSPSVQKEVREVDGGFVSTCTDTTVNTSNVVLTTTCRNAAGDPITSSISLNSCIANANGQVVFRVGGNFANSCPGRAFLFTSTSAEMFAQCDNDSGQLVSSTIDLNSVFTNNNGILTCP</sequence>
<feature type="chain" id="PRO_5005201789" evidence="1">
    <location>
        <begin position="21"/>
        <end position="144"/>
    </location>
</feature>
<dbReference type="Pfam" id="PF08881">
    <property type="entry name" value="CVNH"/>
    <property type="match status" value="1"/>
</dbReference>
<proteinExistence type="predicted"/>
<evidence type="ECO:0000259" key="2">
    <source>
        <dbReference type="SMART" id="SM01111"/>
    </source>
</evidence>
<accession>A0A0H2RFN5</accession>
<reference evidence="3 4" key="1">
    <citation type="submission" date="2015-04" db="EMBL/GenBank/DDBJ databases">
        <title>Complete genome sequence of Schizopora paradoxa KUC8140, a cosmopolitan wood degrader in East Asia.</title>
        <authorList>
            <consortium name="DOE Joint Genome Institute"/>
            <person name="Min B."/>
            <person name="Park H."/>
            <person name="Jang Y."/>
            <person name="Kim J.-J."/>
            <person name="Kim K.H."/>
            <person name="Pangilinan J."/>
            <person name="Lipzen A."/>
            <person name="Riley R."/>
            <person name="Grigoriev I.V."/>
            <person name="Spatafora J.W."/>
            <person name="Choi I.-G."/>
        </authorList>
    </citation>
    <scope>NUCLEOTIDE SEQUENCE [LARGE SCALE GENOMIC DNA]</scope>
    <source>
        <strain evidence="3 4">KUC8140</strain>
    </source>
</reference>
<protein>
    <submittedName>
        <fullName evidence="3">Cyanovirin-N</fullName>
    </submittedName>
</protein>
<dbReference type="OrthoDB" id="3068152at2759"/>
<name>A0A0H2RFN5_9AGAM</name>
<dbReference type="Proteomes" id="UP000053477">
    <property type="component" value="Unassembled WGS sequence"/>
</dbReference>
<dbReference type="AlphaFoldDB" id="A0A0H2RFN5"/>
<organism evidence="3 4">
    <name type="scientific">Schizopora paradoxa</name>
    <dbReference type="NCBI Taxonomy" id="27342"/>
    <lineage>
        <taxon>Eukaryota</taxon>
        <taxon>Fungi</taxon>
        <taxon>Dikarya</taxon>
        <taxon>Basidiomycota</taxon>
        <taxon>Agaricomycotina</taxon>
        <taxon>Agaricomycetes</taxon>
        <taxon>Hymenochaetales</taxon>
        <taxon>Schizoporaceae</taxon>
        <taxon>Schizopora</taxon>
    </lineage>
</organism>